<reference evidence="1 2" key="1">
    <citation type="journal article" date="2019" name="Commun. Biol.">
        <title>The bagworm genome reveals a unique fibroin gene that provides high tensile strength.</title>
        <authorList>
            <person name="Kono N."/>
            <person name="Nakamura H."/>
            <person name="Ohtoshi R."/>
            <person name="Tomita M."/>
            <person name="Numata K."/>
            <person name="Arakawa K."/>
        </authorList>
    </citation>
    <scope>NUCLEOTIDE SEQUENCE [LARGE SCALE GENOMIC DNA]</scope>
</reference>
<dbReference type="EMBL" id="BGZK01000122">
    <property type="protein sequence ID" value="GBP20766.1"/>
    <property type="molecule type" value="Genomic_DNA"/>
</dbReference>
<dbReference type="AlphaFoldDB" id="A0A4C1U4L2"/>
<keyword evidence="2" id="KW-1185">Reference proteome</keyword>
<gene>
    <name evidence="1" type="ORF">EVAR_14492_1</name>
</gene>
<accession>A0A4C1U4L2</accession>
<proteinExistence type="predicted"/>
<sequence>MSFPGTQTISILSSGGLSVERVPYPQGKKRDPITKTPLSVRPSVTRLYLMNRDNQIVEIFTDDLFLLPL</sequence>
<evidence type="ECO:0000313" key="1">
    <source>
        <dbReference type="EMBL" id="GBP20766.1"/>
    </source>
</evidence>
<organism evidence="1 2">
    <name type="scientific">Eumeta variegata</name>
    <name type="common">Bagworm moth</name>
    <name type="synonym">Eumeta japonica</name>
    <dbReference type="NCBI Taxonomy" id="151549"/>
    <lineage>
        <taxon>Eukaryota</taxon>
        <taxon>Metazoa</taxon>
        <taxon>Ecdysozoa</taxon>
        <taxon>Arthropoda</taxon>
        <taxon>Hexapoda</taxon>
        <taxon>Insecta</taxon>
        <taxon>Pterygota</taxon>
        <taxon>Neoptera</taxon>
        <taxon>Endopterygota</taxon>
        <taxon>Lepidoptera</taxon>
        <taxon>Glossata</taxon>
        <taxon>Ditrysia</taxon>
        <taxon>Tineoidea</taxon>
        <taxon>Psychidae</taxon>
        <taxon>Oiketicinae</taxon>
        <taxon>Eumeta</taxon>
    </lineage>
</organism>
<protein>
    <submittedName>
        <fullName evidence="1">Uncharacterized protein</fullName>
    </submittedName>
</protein>
<dbReference type="Proteomes" id="UP000299102">
    <property type="component" value="Unassembled WGS sequence"/>
</dbReference>
<comment type="caution">
    <text evidence="1">The sequence shown here is derived from an EMBL/GenBank/DDBJ whole genome shotgun (WGS) entry which is preliminary data.</text>
</comment>
<evidence type="ECO:0000313" key="2">
    <source>
        <dbReference type="Proteomes" id="UP000299102"/>
    </source>
</evidence>
<name>A0A4C1U4L2_EUMVA</name>